<gene>
    <name evidence="1" type="ORF">CwatDRAFT_3439</name>
</gene>
<dbReference type="RefSeq" id="WP_007306023.1">
    <property type="nucleotide sequence ID" value="NZ_AADV02000031.1"/>
</dbReference>
<organism evidence="1 2">
    <name type="scientific">Crocosphaera watsonii WH 8501</name>
    <dbReference type="NCBI Taxonomy" id="165597"/>
    <lineage>
        <taxon>Bacteria</taxon>
        <taxon>Bacillati</taxon>
        <taxon>Cyanobacteriota</taxon>
        <taxon>Cyanophyceae</taxon>
        <taxon>Oscillatoriophycideae</taxon>
        <taxon>Chroococcales</taxon>
        <taxon>Aphanothecaceae</taxon>
        <taxon>Crocosphaera</taxon>
    </lineage>
</organism>
<dbReference type="Proteomes" id="UP000003922">
    <property type="component" value="Unassembled WGS sequence"/>
</dbReference>
<reference evidence="1" key="1">
    <citation type="submission" date="2004-02" db="EMBL/GenBank/DDBJ databases">
        <authorList>
            <consortium name="DOE Joint Genome Institute"/>
        </authorList>
    </citation>
    <scope>NUCLEOTIDE SEQUENCE [LARGE SCALE GENOMIC DNA]</scope>
    <source>
        <strain evidence="1">WH 8501</strain>
    </source>
</reference>
<sequence>MTQAIDQNPIILDKFHRLTPEQQKQIIDFMDFLLAKTKQKEAIESDETYISALEAAGEVFGSVDWGPGDLASNKKYLDGLK</sequence>
<evidence type="ECO:0008006" key="3">
    <source>
        <dbReference type="Google" id="ProtNLM"/>
    </source>
</evidence>
<reference evidence="1" key="2">
    <citation type="submission" date="2005-06" db="EMBL/GenBank/DDBJ databases">
        <title>Sequencing of the draft genome and assembly of Crocosphaera watsonii WH 8501.</title>
        <authorList>
            <consortium name="US DOE Joint Genome Institute (JGI-PGF)"/>
            <person name="Copeland A."/>
            <person name="Lucas S."/>
            <person name="Lapidus A."/>
            <person name="Barry K."/>
            <person name="Detter C."/>
            <person name="Glavina T."/>
            <person name="Hammon N."/>
            <person name="Israni S."/>
            <person name="Pitluck S."/>
            <person name="Richardson P."/>
        </authorList>
    </citation>
    <scope>NUCLEOTIDE SEQUENCE [LARGE SCALE GENOMIC DNA]</scope>
    <source>
        <strain evidence="1">WH 8501</strain>
    </source>
</reference>
<dbReference type="EMBL" id="AADV02000031">
    <property type="protein sequence ID" value="EAM50295.1"/>
    <property type="molecule type" value="Genomic_DNA"/>
</dbReference>
<keyword evidence="2" id="KW-1185">Reference proteome</keyword>
<evidence type="ECO:0000313" key="1">
    <source>
        <dbReference type="EMBL" id="EAM50295.1"/>
    </source>
</evidence>
<accession>Q4C2B4</accession>
<evidence type="ECO:0000313" key="2">
    <source>
        <dbReference type="Proteomes" id="UP000003922"/>
    </source>
</evidence>
<protein>
    <recommendedName>
        <fullName evidence="3">DUF2281 domain-containing protein</fullName>
    </recommendedName>
</protein>
<dbReference type="KEGG" id="cwa:CwatDRAFT_3439"/>
<dbReference type="AlphaFoldDB" id="Q4C2B4"/>
<reference evidence="1" key="3">
    <citation type="submission" date="2016-12" db="EMBL/GenBank/DDBJ databases">
        <title>Annotation of the draft genome assembly of Crocosphaera watsonii WH 8501.</title>
        <authorList>
            <consortium name="US DOE Joint Genome Institute (JGI-ORNL)"/>
            <person name="Larimer F."/>
            <person name="Land M."/>
        </authorList>
    </citation>
    <scope>NUCLEOTIDE SEQUENCE</scope>
    <source>
        <strain evidence="1">WH 8501</strain>
    </source>
</reference>
<proteinExistence type="predicted"/>
<name>Q4C2B4_CROWT</name>
<comment type="caution">
    <text evidence="1">The sequence shown here is derived from an EMBL/GenBank/DDBJ whole genome shotgun (WGS) entry which is preliminary data.</text>
</comment>